<name>A0A401VTM8_STREY</name>
<evidence type="ECO:0000256" key="1">
    <source>
        <dbReference type="SAM" id="MobiDB-lite"/>
    </source>
</evidence>
<dbReference type="InterPro" id="IPR006311">
    <property type="entry name" value="TAT_signal"/>
</dbReference>
<proteinExistence type="predicted"/>
<organism evidence="3 4">
    <name type="scientific">Streptomyces paromomycinus</name>
    <name type="common">Streptomyces rimosus subsp. paromomycinus</name>
    <dbReference type="NCBI Taxonomy" id="92743"/>
    <lineage>
        <taxon>Bacteria</taxon>
        <taxon>Bacillati</taxon>
        <taxon>Actinomycetota</taxon>
        <taxon>Actinomycetes</taxon>
        <taxon>Kitasatosporales</taxon>
        <taxon>Streptomycetaceae</taxon>
        <taxon>Streptomyces</taxon>
    </lineage>
</organism>
<feature type="signal peptide" evidence="2">
    <location>
        <begin position="1"/>
        <end position="26"/>
    </location>
</feature>
<comment type="caution">
    <text evidence="3">The sequence shown here is derived from an EMBL/GenBank/DDBJ whole genome shotgun (WGS) entry which is preliminary data.</text>
</comment>
<feature type="chain" id="PRO_5039210974" evidence="2">
    <location>
        <begin position="27"/>
        <end position="358"/>
    </location>
</feature>
<dbReference type="PROSITE" id="PS51318">
    <property type="entry name" value="TAT"/>
    <property type="match status" value="1"/>
</dbReference>
<dbReference type="RefSeq" id="WP_125050711.1">
    <property type="nucleotide sequence ID" value="NZ_BHZD01000001.1"/>
</dbReference>
<gene>
    <name evidence="3" type="ORF">GKJPGBOP_00090</name>
</gene>
<dbReference type="Proteomes" id="UP000286746">
    <property type="component" value="Unassembled WGS sequence"/>
</dbReference>
<evidence type="ECO:0000256" key="2">
    <source>
        <dbReference type="SAM" id="SignalP"/>
    </source>
</evidence>
<dbReference type="SUPFAM" id="SSF101898">
    <property type="entry name" value="NHL repeat"/>
    <property type="match status" value="1"/>
</dbReference>
<evidence type="ECO:0000313" key="4">
    <source>
        <dbReference type="Proteomes" id="UP000286746"/>
    </source>
</evidence>
<sequence length="358" mass="38809">MSVSRRQILRGSLAAGAVAMPFGVLAGPAHGAGAAGPVLAEDFYLALLDANNQVVENYYTGHIHWQDAAHTKGTFGAPTSTFPTGGWDPLECKFRKLASGEHVFMVCGGDSGNGRVTIHRSSDSAALGWDSGIPEFFPHSLEYVEKADVVIVVGTRGLDDKDKPPPQLPGGPKPRPGGSIQLYTAPTAQGGAGSFKKVPNGLYPFRQAHGVVRDQVNGGLVWVFGGDKIVGYTVDGFRETAKLREVARARDQEHFENGHDLQPDPTYREYLWATGSRLLLKINKSGGRPRFEWGEPPAAAKSFSRHRSGRGIYTVDSEGNSYGTNKVEFLWPRATVTVPEIGNQKPKWIYKARLTDLP</sequence>
<keyword evidence="2" id="KW-0732">Signal</keyword>
<evidence type="ECO:0000313" key="3">
    <source>
        <dbReference type="EMBL" id="GCD40441.1"/>
    </source>
</evidence>
<reference evidence="3 4" key="1">
    <citation type="submission" date="2018-11" db="EMBL/GenBank/DDBJ databases">
        <title>Whole genome sequence of Streptomyces paromomycinus NBRC 15454(T).</title>
        <authorList>
            <person name="Komaki H."/>
            <person name="Tamura T."/>
        </authorList>
    </citation>
    <scope>NUCLEOTIDE SEQUENCE [LARGE SCALE GENOMIC DNA]</scope>
    <source>
        <strain evidence="3 4">NBRC 15454</strain>
    </source>
</reference>
<feature type="compositionally biased region" description="Pro residues" evidence="1">
    <location>
        <begin position="165"/>
        <end position="175"/>
    </location>
</feature>
<dbReference type="EMBL" id="BHZD01000001">
    <property type="protein sequence ID" value="GCD40441.1"/>
    <property type="molecule type" value="Genomic_DNA"/>
</dbReference>
<accession>A0A401VTM8</accession>
<protein>
    <submittedName>
        <fullName evidence="3">Uncharacterized protein</fullName>
    </submittedName>
</protein>
<dbReference type="AlphaFoldDB" id="A0A401VTM8"/>
<keyword evidence="4" id="KW-1185">Reference proteome</keyword>
<feature type="region of interest" description="Disordered" evidence="1">
    <location>
        <begin position="156"/>
        <end position="185"/>
    </location>
</feature>